<feature type="domain" description="Nudix hydrolase" evidence="9">
    <location>
        <begin position="99"/>
        <end position="221"/>
    </location>
</feature>
<dbReference type="AlphaFoldDB" id="A0A9W6WD48"/>
<name>A0A9W6WD48_CANBO</name>
<dbReference type="Pfam" id="PF05026">
    <property type="entry name" value="DCP2"/>
    <property type="match status" value="1"/>
</dbReference>
<dbReference type="PROSITE" id="PS00893">
    <property type="entry name" value="NUDIX_BOX"/>
    <property type="match status" value="1"/>
</dbReference>
<dbReference type="PANTHER" id="PTHR23114">
    <property type="entry name" value="M7GPPPN-MRNA HYDROLASE"/>
    <property type="match status" value="1"/>
</dbReference>
<dbReference type="GO" id="GO:0000290">
    <property type="term" value="P:deadenylation-dependent decapping of nuclear-transcribed mRNA"/>
    <property type="evidence" value="ECO:0007669"/>
    <property type="project" value="InterPro"/>
</dbReference>
<evidence type="ECO:0000256" key="1">
    <source>
        <dbReference type="ARBA" id="ARBA00001936"/>
    </source>
</evidence>
<organism evidence="10 11">
    <name type="scientific">Candida boidinii</name>
    <name type="common">Yeast</name>
    <dbReference type="NCBI Taxonomy" id="5477"/>
    <lineage>
        <taxon>Eukaryota</taxon>
        <taxon>Fungi</taxon>
        <taxon>Dikarya</taxon>
        <taxon>Ascomycota</taxon>
        <taxon>Saccharomycotina</taxon>
        <taxon>Pichiomycetes</taxon>
        <taxon>Pichiales</taxon>
        <taxon>Pichiaceae</taxon>
        <taxon>Ogataea</taxon>
        <taxon>Ogataea/Candida clade</taxon>
    </lineage>
</organism>
<dbReference type="InterPro" id="IPR007722">
    <property type="entry name" value="DCP2_BoxA"/>
</dbReference>
<dbReference type="InterPro" id="IPR020084">
    <property type="entry name" value="NUDIX_hydrolase_CS"/>
</dbReference>
<dbReference type="Proteomes" id="UP001165120">
    <property type="component" value="Unassembled WGS sequence"/>
</dbReference>
<dbReference type="PANTHER" id="PTHR23114:SF17">
    <property type="entry name" value="M7GPPPN-MRNA HYDROLASE"/>
    <property type="match status" value="1"/>
</dbReference>
<evidence type="ECO:0000256" key="4">
    <source>
        <dbReference type="ARBA" id="ARBA00022490"/>
    </source>
</evidence>
<dbReference type="CDD" id="cd03672">
    <property type="entry name" value="NUDIX_Dcp2p_Nudt20"/>
    <property type="match status" value="1"/>
</dbReference>
<evidence type="ECO:0000313" key="11">
    <source>
        <dbReference type="Proteomes" id="UP001165120"/>
    </source>
</evidence>
<keyword evidence="8" id="KW-0464">Manganese</keyword>
<dbReference type="Pfam" id="PF00293">
    <property type="entry name" value="NUDIX"/>
    <property type="match status" value="1"/>
</dbReference>
<keyword evidence="6" id="KW-0378">Hydrolase</keyword>
<dbReference type="GO" id="GO:0000184">
    <property type="term" value="P:nuclear-transcribed mRNA catabolic process, nonsense-mediated decay"/>
    <property type="evidence" value="ECO:0007669"/>
    <property type="project" value="InterPro"/>
</dbReference>
<dbReference type="GO" id="GO:0140933">
    <property type="term" value="F:5'-(N(7)-methylguanosine 5'-triphospho)-[mRNA] hydrolase activity"/>
    <property type="evidence" value="ECO:0007669"/>
    <property type="project" value="InterPro"/>
</dbReference>
<dbReference type="PROSITE" id="PS51462">
    <property type="entry name" value="NUDIX"/>
    <property type="match status" value="1"/>
</dbReference>
<comment type="caution">
    <text evidence="10">The sequence shown here is derived from an EMBL/GenBank/DDBJ whole genome shotgun (WGS) entry which is preliminary data.</text>
</comment>
<dbReference type="SMART" id="SM01125">
    <property type="entry name" value="DCP2"/>
    <property type="match status" value="1"/>
</dbReference>
<comment type="cofactor">
    <cofactor evidence="1">
        <name>Mn(2+)</name>
        <dbReference type="ChEBI" id="CHEBI:29035"/>
    </cofactor>
</comment>
<sequence length="221" mass="25846">MSINLRDGFSDESLERVLEDLLVRFVVNCPSEDLSSIERVFFQIEEAQWFYSDFLKIINPLLPSMKMKKFCAQLLNRCPLIWKWGDPNDALARFGKYKSMIPVRGCALLNSKLNKILLVKGVESSSWGFPRGKISKDETDVDCALRELLEETGYDATDYIDEDEYVERTIKGKNYKIYLITDVPEDTVFIPRVRNEIAEIQWKDVKYLQKARQRLLKMKKI</sequence>
<comment type="subcellular location">
    <subcellularLocation>
        <location evidence="2">Cytoplasm</location>
    </subcellularLocation>
</comment>
<dbReference type="InterPro" id="IPR015797">
    <property type="entry name" value="NUDIX_hydrolase-like_dom_sf"/>
</dbReference>
<dbReference type="EMBL" id="BSXN01003372">
    <property type="protein sequence ID" value="GME79124.1"/>
    <property type="molecule type" value="Genomic_DNA"/>
</dbReference>
<evidence type="ECO:0000313" key="10">
    <source>
        <dbReference type="EMBL" id="GME79124.1"/>
    </source>
</evidence>
<dbReference type="GO" id="GO:0000932">
    <property type="term" value="C:P-body"/>
    <property type="evidence" value="ECO:0007669"/>
    <property type="project" value="TreeGrafter"/>
</dbReference>
<evidence type="ECO:0000256" key="6">
    <source>
        <dbReference type="ARBA" id="ARBA00022801"/>
    </source>
</evidence>
<comment type="similarity">
    <text evidence="3">Belongs to the Nudix hydrolase family. DCP2 subfamily.</text>
</comment>
<dbReference type="GO" id="GO:0003723">
    <property type="term" value="F:RNA binding"/>
    <property type="evidence" value="ECO:0007669"/>
    <property type="project" value="UniProtKB-KW"/>
</dbReference>
<dbReference type="Gene3D" id="3.90.79.10">
    <property type="entry name" value="Nucleoside Triphosphate Pyrophosphohydrolase"/>
    <property type="match status" value="1"/>
</dbReference>
<keyword evidence="5" id="KW-0479">Metal-binding</keyword>
<keyword evidence="7" id="KW-0694">RNA-binding</keyword>
<protein>
    <submittedName>
        <fullName evidence="10">Unnamed protein product</fullName>
    </submittedName>
</protein>
<dbReference type="SUPFAM" id="SSF55811">
    <property type="entry name" value="Nudix"/>
    <property type="match status" value="1"/>
</dbReference>
<reference evidence="10" key="1">
    <citation type="submission" date="2023-04" db="EMBL/GenBank/DDBJ databases">
        <title>Candida boidinii NBRC 10035.</title>
        <authorList>
            <person name="Ichikawa N."/>
            <person name="Sato H."/>
            <person name="Tonouchi N."/>
        </authorList>
    </citation>
    <scope>NUCLEOTIDE SEQUENCE</scope>
    <source>
        <strain evidence="10">NBRC 10035</strain>
    </source>
</reference>
<evidence type="ECO:0000256" key="3">
    <source>
        <dbReference type="ARBA" id="ARBA00005279"/>
    </source>
</evidence>
<dbReference type="Gene3D" id="1.10.10.1050">
    <property type="entry name" value="Dcp2, box A domain"/>
    <property type="match status" value="1"/>
</dbReference>
<keyword evidence="4" id="KW-0963">Cytoplasm</keyword>
<evidence type="ECO:0000256" key="7">
    <source>
        <dbReference type="ARBA" id="ARBA00022884"/>
    </source>
</evidence>
<keyword evidence="11" id="KW-1185">Reference proteome</keyword>
<dbReference type="InterPro" id="IPR044099">
    <property type="entry name" value="Dcp2_NUDIX"/>
</dbReference>
<dbReference type="InterPro" id="IPR036189">
    <property type="entry name" value="DCP2_BoxA_sf"/>
</dbReference>
<dbReference type="SUPFAM" id="SSF140586">
    <property type="entry name" value="Dcp2 domain-like"/>
    <property type="match status" value="1"/>
</dbReference>
<dbReference type="FunFam" id="3.90.79.10:FF:000003">
    <property type="entry name" value="M7GpppN-mRNA hydrolase isoform 2"/>
    <property type="match status" value="1"/>
</dbReference>
<evidence type="ECO:0000259" key="9">
    <source>
        <dbReference type="PROSITE" id="PS51462"/>
    </source>
</evidence>
<evidence type="ECO:0000256" key="5">
    <source>
        <dbReference type="ARBA" id="ARBA00022723"/>
    </source>
</evidence>
<dbReference type="GO" id="GO:0030145">
    <property type="term" value="F:manganese ion binding"/>
    <property type="evidence" value="ECO:0007669"/>
    <property type="project" value="InterPro"/>
</dbReference>
<accession>A0A9W6WD48</accession>
<evidence type="ECO:0000256" key="8">
    <source>
        <dbReference type="ARBA" id="ARBA00023211"/>
    </source>
</evidence>
<proteinExistence type="inferred from homology"/>
<evidence type="ECO:0000256" key="2">
    <source>
        <dbReference type="ARBA" id="ARBA00004496"/>
    </source>
</evidence>
<dbReference type="InterPro" id="IPR000086">
    <property type="entry name" value="NUDIX_hydrolase_dom"/>
</dbReference>
<gene>
    <name evidence="10" type="ORF">Cboi02_000602800</name>
</gene>